<protein>
    <submittedName>
        <fullName evidence="2">Uncharacterized protein</fullName>
    </submittedName>
</protein>
<accession>A0AA88HJ32</accession>
<gene>
    <name evidence="2" type="ORF">QYM36_016585</name>
</gene>
<sequence length="116" mass="12744">MQNGTAECTEVTILDDWEQLDDEKLLDKQLKSLVVDNKETESETRINGSNGYPIIMDPTFTLVPPPQIKILKRPVASSTSNSGNNGNKPKSMSKTLEELLPIFTSCSYSLAGTLLV</sequence>
<keyword evidence="3" id="KW-1185">Reference proteome</keyword>
<comment type="caution">
    <text evidence="2">The sequence shown here is derived from an EMBL/GenBank/DDBJ whole genome shotgun (WGS) entry which is preliminary data.</text>
</comment>
<name>A0AA88HJ32_ARTSF</name>
<dbReference type="Proteomes" id="UP001187531">
    <property type="component" value="Unassembled WGS sequence"/>
</dbReference>
<organism evidence="2 3">
    <name type="scientific">Artemia franciscana</name>
    <name type="common">Brine shrimp</name>
    <name type="synonym">Artemia sanfranciscana</name>
    <dbReference type="NCBI Taxonomy" id="6661"/>
    <lineage>
        <taxon>Eukaryota</taxon>
        <taxon>Metazoa</taxon>
        <taxon>Ecdysozoa</taxon>
        <taxon>Arthropoda</taxon>
        <taxon>Crustacea</taxon>
        <taxon>Branchiopoda</taxon>
        <taxon>Anostraca</taxon>
        <taxon>Artemiidae</taxon>
        <taxon>Artemia</taxon>
    </lineage>
</organism>
<evidence type="ECO:0000313" key="3">
    <source>
        <dbReference type="Proteomes" id="UP001187531"/>
    </source>
</evidence>
<evidence type="ECO:0000313" key="2">
    <source>
        <dbReference type="EMBL" id="KAK2706606.1"/>
    </source>
</evidence>
<proteinExistence type="predicted"/>
<dbReference type="EMBL" id="JAVRJZ010000020">
    <property type="protein sequence ID" value="KAK2706606.1"/>
    <property type="molecule type" value="Genomic_DNA"/>
</dbReference>
<feature type="region of interest" description="Disordered" evidence="1">
    <location>
        <begin position="73"/>
        <end position="93"/>
    </location>
</feature>
<dbReference type="PANTHER" id="PTHR31796">
    <property type="entry name" value="SUZ DOMAIN-CONTAINING PROTEIN 1"/>
    <property type="match status" value="1"/>
</dbReference>
<dbReference type="AlphaFoldDB" id="A0AA88HJ32"/>
<evidence type="ECO:0000256" key="1">
    <source>
        <dbReference type="SAM" id="MobiDB-lite"/>
    </source>
</evidence>
<dbReference type="InterPro" id="IPR039228">
    <property type="entry name" value="SZRD1"/>
</dbReference>
<dbReference type="PANTHER" id="PTHR31796:SF2">
    <property type="entry name" value="SUZ DOMAIN-CONTAINING PROTEIN 1"/>
    <property type="match status" value="1"/>
</dbReference>
<feature type="compositionally biased region" description="Low complexity" evidence="1">
    <location>
        <begin position="77"/>
        <end position="93"/>
    </location>
</feature>
<reference evidence="2" key="1">
    <citation type="submission" date="2023-07" db="EMBL/GenBank/DDBJ databases">
        <title>Chromosome-level genome assembly of Artemia franciscana.</title>
        <authorList>
            <person name="Jo E."/>
        </authorList>
    </citation>
    <scope>NUCLEOTIDE SEQUENCE</scope>
    <source>
        <tissue evidence="2">Whole body</tissue>
    </source>
</reference>